<accession>A0A2S7USS6</accession>
<organism evidence="1 2">
    <name type="scientific">Psychrosphaera saromensis</name>
    <dbReference type="NCBI Taxonomy" id="716813"/>
    <lineage>
        <taxon>Bacteria</taxon>
        <taxon>Pseudomonadati</taxon>
        <taxon>Pseudomonadota</taxon>
        <taxon>Gammaproteobacteria</taxon>
        <taxon>Alteromonadales</taxon>
        <taxon>Pseudoalteromonadaceae</taxon>
        <taxon>Psychrosphaera</taxon>
    </lineage>
</organism>
<name>A0A2S7USS6_9GAMM</name>
<gene>
    <name evidence="1" type="ORF">BTO11_00765</name>
</gene>
<keyword evidence="2" id="KW-1185">Reference proteome</keyword>
<comment type="caution">
    <text evidence="1">The sequence shown here is derived from an EMBL/GenBank/DDBJ whole genome shotgun (WGS) entry which is preliminary data.</text>
</comment>
<reference evidence="1 2" key="1">
    <citation type="submission" date="2016-12" db="EMBL/GenBank/DDBJ databases">
        <title>Diversity of luminous bacteria.</title>
        <authorList>
            <person name="Yoshizawa S."/>
            <person name="Kogure K."/>
        </authorList>
    </citation>
    <scope>NUCLEOTIDE SEQUENCE [LARGE SCALE GENOMIC DNA]</scope>
    <source>
        <strain evidence="1 2">SA4-48</strain>
    </source>
</reference>
<dbReference type="AlphaFoldDB" id="A0A2S7USS6"/>
<sequence length="145" mass="16502">MNKHTKTALFVAPVLIILGYILSDIYVENKAYDDKVVQLSPIGVCDIINKSCVLEADDLQISIYDENGTTFVNSTFQLTKATLFLVDINGQSTEVKLQMHDNPFYWKQETQLRQLTSNSGDKHKLRLIAEIKGGKYISEFYTKTF</sequence>
<evidence type="ECO:0000313" key="2">
    <source>
        <dbReference type="Proteomes" id="UP000239007"/>
    </source>
</evidence>
<dbReference type="Proteomes" id="UP000239007">
    <property type="component" value="Unassembled WGS sequence"/>
</dbReference>
<dbReference type="EMBL" id="MSCH01000003">
    <property type="protein sequence ID" value="PQJ52331.1"/>
    <property type="molecule type" value="Genomic_DNA"/>
</dbReference>
<dbReference type="RefSeq" id="WP_105050789.1">
    <property type="nucleotide sequence ID" value="NZ_BMYG01000005.1"/>
</dbReference>
<proteinExistence type="predicted"/>
<evidence type="ECO:0000313" key="1">
    <source>
        <dbReference type="EMBL" id="PQJ52331.1"/>
    </source>
</evidence>
<dbReference type="OrthoDB" id="5623789at2"/>
<protein>
    <submittedName>
        <fullName evidence="1">Uncharacterized protein</fullName>
    </submittedName>
</protein>